<feature type="signal peptide" evidence="8">
    <location>
        <begin position="1"/>
        <end position="18"/>
    </location>
</feature>
<proteinExistence type="inferred from homology"/>
<dbReference type="InterPro" id="IPR006104">
    <property type="entry name" value="Glyco_hydro_2_N"/>
</dbReference>
<dbReference type="InterPro" id="IPR050347">
    <property type="entry name" value="Bact_Beta-galactosidase"/>
</dbReference>
<dbReference type="InterPro" id="IPR032312">
    <property type="entry name" value="LacZ_4"/>
</dbReference>
<dbReference type="InterPro" id="IPR006103">
    <property type="entry name" value="Glyco_hydro_2_cat"/>
</dbReference>
<dbReference type="SUPFAM" id="SSF74650">
    <property type="entry name" value="Galactose mutarotase-like"/>
    <property type="match status" value="1"/>
</dbReference>
<dbReference type="SUPFAM" id="SSF49303">
    <property type="entry name" value="beta-Galactosidase/glucuronidase domain"/>
    <property type="match status" value="2"/>
</dbReference>
<dbReference type="InterPro" id="IPR008979">
    <property type="entry name" value="Galactose-bd-like_sf"/>
</dbReference>
<dbReference type="PROSITE" id="PS00719">
    <property type="entry name" value="GLYCOSYL_HYDROL_F2_1"/>
    <property type="match status" value="1"/>
</dbReference>
<dbReference type="Pfam" id="PF02837">
    <property type="entry name" value="Glyco_hydro_2_N"/>
    <property type="match status" value="1"/>
</dbReference>
<evidence type="ECO:0000256" key="4">
    <source>
        <dbReference type="ARBA" id="ARBA00022801"/>
    </source>
</evidence>
<feature type="domain" description="Beta galactosidase small chain/" evidence="9">
    <location>
        <begin position="779"/>
        <end position="1053"/>
    </location>
</feature>
<dbReference type="InterPro" id="IPR006101">
    <property type="entry name" value="Glyco_hydro_2"/>
</dbReference>
<dbReference type="Gene3D" id="2.70.98.10">
    <property type="match status" value="1"/>
</dbReference>
<dbReference type="Proteomes" id="UP000315440">
    <property type="component" value="Unassembled WGS sequence"/>
</dbReference>
<keyword evidence="11" id="KW-1185">Reference proteome</keyword>
<dbReference type="InterPro" id="IPR023230">
    <property type="entry name" value="Glyco_hydro_2_CS"/>
</dbReference>
<keyword evidence="5 7" id="KW-0326">Glycosidase</keyword>
<dbReference type="InterPro" id="IPR036156">
    <property type="entry name" value="Beta-gal/glucu_dom_sf"/>
</dbReference>
<gene>
    <name evidence="10" type="primary">lacZ_2</name>
    <name evidence="10" type="ORF">Mal64_01690</name>
</gene>
<evidence type="ECO:0000313" key="10">
    <source>
        <dbReference type="EMBL" id="TWT89790.1"/>
    </source>
</evidence>
<sequence precursor="true">MHRLLLVVALLAPSLAHAAEAPDWENPAVVEINRLPVRSTFTPYADKAAANAGGASDRVVSLNGAWRFHWAPKPEERPVDFYQPAFDASGWDEIRVPGNWQMQGYGVPIYTNTKYPFRKAPPRVTLDPPKDFTQSELRNPVGSYLRTFSLPEGWDGKRVTILFAGVKSAFYVWLNGERIGYSQDSMCPAEFDLTEHLTDGENLLAVEVYRWSDGSYLEDQDMWRLSGIFRDVDLVAHSAVASLQDFYVTTDLDDDYRDAELKISARLERASDASDKAFTLTARVYAPGGDEPIAELASEPVEWDADGAAQVALSHQLTSPALWSAEKPALHRLVLTLRGADGAELESIPWRFGVREYEFRDKKFWVNGQSVKLKGVNRHEHHPRTGRHVDHATMRLDAELMKRANVNFVRTSHYPNDPYWYALCDELGLYVMDEANQESHGFGTGSRALGDNPDWEFAHVDRGVSMVERDKNHASVAVWSLGNEGGSGRCLVAMRRAMERVDSTRPYFYHADEATTDWRDIDYPTIDQVEEYFEEAKDRGPRGKGVLVREYAHMMGNSGGNLREHVDALYRHPNYVGMAIWDWVDQAIAKPRDGSPLAYGQDPARLTLDDSEYWAYGGEFGDKPNDLDFCINGVIGADRQPHPHYWEVRHAYQPVLLERIDGQPTVRLTNRFNFTDLSELRWKWSVTADGVEAAAGELASPNAAPGESIEVAVPGFDAPYNSKAEVRGVLSAELKEAPPWAPAGFAVAREQFLLQPKPYEPITPRQGSGLAVEESDGKIVASNARTLFIWDASSGALVSWKRNGAELLAQPLEPHFWKPTNRNQKGNGYAERLGAWRTAAADREPLGHSAYQAGLGVVIASFDFRLPVGDSSCRLVYSALPTGQIEVDLQYTPGAEAGETPSLPKFGVRLALRGASRTVAWQGRGPHENYIDRKDSAFVGNYESPLSEFVTHYAFPQDNGARTGVRWLELRGGAEPGLRVEGSQPLTIRAWPFDENDLENTQRDHELPQRDFVYLNIDERVHGVGGDNSWGKRTMDKYTVPSNEPRKLRFVLTPIE</sequence>
<dbReference type="RefSeq" id="WP_146395763.1">
    <property type="nucleotide sequence ID" value="NZ_SJPQ01000001.1"/>
</dbReference>
<dbReference type="SMART" id="SM01038">
    <property type="entry name" value="Bgal_small_N"/>
    <property type="match status" value="1"/>
</dbReference>
<dbReference type="EC" id="3.2.1.23" evidence="3 7"/>
<dbReference type="InterPro" id="IPR017853">
    <property type="entry name" value="GH"/>
</dbReference>
<dbReference type="InterPro" id="IPR013783">
    <property type="entry name" value="Ig-like_fold"/>
</dbReference>
<evidence type="ECO:0000313" key="11">
    <source>
        <dbReference type="Proteomes" id="UP000315440"/>
    </source>
</evidence>
<keyword evidence="4 7" id="KW-0378">Hydrolase</keyword>
<organism evidence="10 11">
    <name type="scientific">Pseudobythopirellula maris</name>
    <dbReference type="NCBI Taxonomy" id="2527991"/>
    <lineage>
        <taxon>Bacteria</taxon>
        <taxon>Pseudomonadati</taxon>
        <taxon>Planctomycetota</taxon>
        <taxon>Planctomycetia</taxon>
        <taxon>Pirellulales</taxon>
        <taxon>Lacipirellulaceae</taxon>
        <taxon>Pseudobythopirellula</taxon>
    </lineage>
</organism>
<dbReference type="SUPFAM" id="SSF49785">
    <property type="entry name" value="Galactose-binding domain-like"/>
    <property type="match status" value="1"/>
</dbReference>
<dbReference type="SUPFAM" id="SSF51445">
    <property type="entry name" value="(Trans)glycosidases"/>
    <property type="match status" value="1"/>
</dbReference>
<dbReference type="Gene3D" id="3.20.20.80">
    <property type="entry name" value="Glycosidases"/>
    <property type="match status" value="1"/>
</dbReference>
<dbReference type="InterPro" id="IPR011013">
    <property type="entry name" value="Gal_mutarotase_sf_dom"/>
</dbReference>
<evidence type="ECO:0000256" key="1">
    <source>
        <dbReference type="ARBA" id="ARBA00001412"/>
    </source>
</evidence>
<dbReference type="OrthoDB" id="9758603at2"/>
<dbReference type="Pfam" id="PF02929">
    <property type="entry name" value="Bgal_small_N"/>
    <property type="match status" value="1"/>
</dbReference>
<evidence type="ECO:0000256" key="7">
    <source>
        <dbReference type="RuleBase" id="RU361154"/>
    </source>
</evidence>
<feature type="chain" id="PRO_5022935980" description="Beta-galactosidase" evidence="8">
    <location>
        <begin position="19"/>
        <end position="1056"/>
    </location>
</feature>
<comment type="catalytic activity">
    <reaction evidence="1 7">
        <text>Hydrolysis of terminal non-reducing beta-D-galactose residues in beta-D-galactosides.</text>
        <dbReference type="EC" id="3.2.1.23"/>
    </reaction>
</comment>
<dbReference type="PANTHER" id="PTHR46323:SF2">
    <property type="entry name" value="BETA-GALACTOSIDASE"/>
    <property type="match status" value="1"/>
</dbReference>
<evidence type="ECO:0000259" key="9">
    <source>
        <dbReference type="SMART" id="SM01038"/>
    </source>
</evidence>
<dbReference type="InterPro" id="IPR023232">
    <property type="entry name" value="Glyco_hydro_2_AS"/>
</dbReference>
<dbReference type="InterPro" id="IPR004199">
    <property type="entry name" value="B-gal_small/dom_5"/>
</dbReference>
<dbReference type="Pfam" id="PF00703">
    <property type="entry name" value="Glyco_hydro_2"/>
    <property type="match status" value="1"/>
</dbReference>
<evidence type="ECO:0000256" key="2">
    <source>
        <dbReference type="ARBA" id="ARBA00007401"/>
    </source>
</evidence>
<dbReference type="Pfam" id="PF16353">
    <property type="entry name" value="LacZ_4"/>
    <property type="match status" value="1"/>
</dbReference>
<dbReference type="InterPro" id="IPR006102">
    <property type="entry name" value="Ig-like_GH2"/>
</dbReference>
<dbReference type="Pfam" id="PF02836">
    <property type="entry name" value="Glyco_hydro_2_C"/>
    <property type="match status" value="1"/>
</dbReference>
<dbReference type="PRINTS" id="PR00132">
    <property type="entry name" value="GLHYDRLASE2"/>
</dbReference>
<dbReference type="InterPro" id="IPR014718">
    <property type="entry name" value="GH-type_carb-bd"/>
</dbReference>
<dbReference type="Gene3D" id="2.60.40.10">
    <property type="entry name" value="Immunoglobulins"/>
    <property type="match status" value="2"/>
</dbReference>
<reference evidence="10 11" key="1">
    <citation type="submission" date="2019-02" db="EMBL/GenBank/DDBJ databases">
        <title>Deep-cultivation of Planctomycetes and their phenomic and genomic characterization uncovers novel biology.</title>
        <authorList>
            <person name="Wiegand S."/>
            <person name="Jogler M."/>
            <person name="Boedeker C."/>
            <person name="Pinto D."/>
            <person name="Vollmers J."/>
            <person name="Rivas-Marin E."/>
            <person name="Kohn T."/>
            <person name="Peeters S.H."/>
            <person name="Heuer A."/>
            <person name="Rast P."/>
            <person name="Oberbeckmann S."/>
            <person name="Bunk B."/>
            <person name="Jeske O."/>
            <person name="Meyerdierks A."/>
            <person name="Storesund J.E."/>
            <person name="Kallscheuer N."/>
            <person name="Luecker S."/>
            <person name="Lage O.M."/>
            <person name="Pohl T."/>
            <person name="Merkel B.J."/>
            <person name="Hornburger P."/>
            <person name="Mueller R.-W."/>
            <person name="Bruemmer F."/>
            <person name="Labrenz M."/>
            <person name="Spormann A.M."/>
            <person name="Op Den Camp H."/>
            <person name="Overmann J."/>
            <person name="Amann R."/>
            <person name="Jetten M.S.M."/>
            <person name="Mascher T."/>
            <person name="Medema M.H."/>
            <person name="Devos D.P."/>
            <person name="Kaster A.-K."/>
            <person name="Ovreas L."/>
            <person name="Rohde M."/>
            <person name="Galperin M.Y."/>
            <person name="Jogler C."/>
        </authorList>
    </citation>
    <scope>NUCLEOTIDE SEQUENCE [LARGE SCALE GENOMIC DNA]</scope>
    <source>
        <strain evidence="10 11">Mal64</strain>
    </source>
</reference>
<comment type="caution">
    <text evidence="10">The sequence shown here is derived from an EMBL/GenBank/DDBJ whole genome shotgun (WGS) entry which is preliminary data.</text>
</comment>
<evidence type="ECO:0000256" key="3">
    <source>
        <dbReference type="ARBA" id="ARBA00012756"/>
    </source>
</evidence>
<keyword evidence="8" id="KW-0732">Signal</keyword>
<dbReference type="PROSITE" id="PS00608">
    <property type="entry name" value="GLYCOSYL_HYDROL_F2_2"/>
    <property type="match status" value="1"/>
</dbReference>
<evidence type="ECO:0000256" key="8">
    <source>
        <dbReference type="SAM" id="SignalP"/>
    </source>
</evidence>
<dbReference type="GO" id="GO:0004565">
    <property type="term" value="F:beta-galactosidase activity"/>
    <property type="evidence" value="ECO:0007669"/>
    <property type="project" value="UniProtKB-EC"/>
</dbReference>
<name>A0A5C5ZR78_9BACT</name>
<dbReference type="AlphaFoldDB" id="A0A5C5ZR78"/>
<dbReference type="PANTHER" id="PTHR46323">
    <property type="entry name" value="BETA-GALACTOSIDASE"/>
    <property type="match status" value="1"/>
</dbReference>
<dbReference type="GO" id="GO:0009341">
    <property type="term" value="C:beta-galactosidase complex"/>
    <property type="evidence" value="ECO:0007669"/>
    <property type="project" value="InterPro"/>
</dbReference>
<comment type="similarity">
    <text evidence="2 7">Belongs to the glycosyl hydrolase 2 family.</text>
</comment>
<protein>
    <recommendedName>
        <fullName evidence="3 7">Beta-galactosidase</fullName>
        <ecNumber evidence="3 7">3.2.1.23</ecNumber>
    </recommendedName>
    <alternativeName>
        <fullName evidence="6 7">Lactase</fullName>
    </alternativeName>
</protein>
<dbReference type="Gene3D" id="2.60.120.260">
    <property type="entry name" value="Galactose-binding domain-like"/>
    <property type="match status" value="1"/>
</dbReference>
<dbReference type="GO" id="GO:0005990">
    <property type="term" value="P:lactose catabolic process"/>
    <property type="evidence" value="ECO:0007669"/>
    <property type="project" value="TreeGrafter"/>
</dbReference>
<evidence type="ECO:0000256" key="6">
    <source>
        <dbReference type="ARBA" id="ARBA00032230"/>
    </source>
</evidence>
<dbReference type="EMBL" id="SJPQ01000001">
    <property type="protein sequence ID" value="TWT89790.1"/>
    <property type="molecule type" value="Genomic_DNA"/>
</dbReference>
<dbReference type="GO" id="GO:0030246">
    <property type="term" value="F:carbohydrate binding"/>
    <property type="evidence" value="ECO:0007669"/>
    <property type="project" value="InterPro"/>
</dbReference>
<accession>A0A5C5ZR78</accession>
<evidence type="ECO:0000256" key="5">
    <source>
        <dbReference type="ARBA" id="ARBA00023295"/>
    </source>
</evidence>